<evidence type="ECO:0000256" key="1">
    <source>
        <dbReference type="SAM" id="Phobius"/>
    </source>
</evidence>
<feature type="transmembrane region" description="Helical" evidence="1">
    <location>
        <begin position="442"/>
        <end position="461"/>
    </location>
</feature>
<name>A0A0M3TU20_9GAMM</name>
<organism evidence="2 3">
    <name type="scientific">Candidatus Thioglobus autotrophicus</name>
    <dbReference type="NCBI Taxonomy" id="1705394"/>
    <lineage>
        <taxon>Bacteria</taxon>
        <taxon>Pseudomonadati</taxon>
        <taxon>Pseudomonadota</taxon>
        <taxon>Gammaproteobacteria</taxon>
        <taxon>Candidatus Pseudothioglobaceae</taxon>
        <taxon>Candidatus Thioglobus</taxon>
    </lineage>
</organism>
<gene>
    <name evidence="2" type="ORF">SP60_02275</name>
</gene>
<feature type="transmembrane region" description="Helical" evidence="1">
    <location>
        <begin position="202"/>
        <end position="220"/>
    </location>
</feature>
<dbReference type="RefSeq" id="WP_053951098.1">
    <property type="nucleotide sequence ID" value="NZ_CP010552.1"/>
</dbReference>
<evidence type="ECO:0008006" key="4">
    <source>
        <dbReference type="Google" id="ProtNLM"/>
    </source>
</evidence>
<proteinExistence type="predicted"/>
<dbReference type="STRING" id="1705394.SP60_02275"/>
<dbReference type="Proteomes" id="UP000058020">
    <property type="component" value="Chromosome"/>
</dbReference>
<keyword evidence="3" id="KW-1185">Reference proteome</keyword>
<feature type="transmembrane region" description="Helical" evidence="1">
    <location>
        <begin position="381"/>
        <end position="402"/>
    </location>
</feature>
<accession>A0A0M3TU20</accession>
<feature type="transmembrane region" description="Helical" evidence="1">
    <location>
        <begin position="153"/>
        <end position="170"/>
    </location>
</feature>
<protein>
    <recommendedName>
        <fullName evidence="4">Glycosyltransferase RgtA/B/C/D-like domain-containing protein</fullName>
    </recommendedName>
</protein>
<keyword evidence="1" id="KW-0812">Transmembrane</keyword>
<dbReference type="EMBL" id="CP010552">
    <property type="protein sequence ID" value="ALE52165.1"/>
    <property type="molecule type" value="Genomic_DNA"/>
</dbReference>
<feature type="transmembrane region" description="Helical" evidence="1">
    <location>
        <begin position="409"/>
        <end position="430"/>
    </location>
</feature>
<evidence type="ECO:0000313" key="2">
    <source>
        <dbReference type="EMBL" id="ALE52165.1"/>
    </source>
</evidence>
<dbReference type="AlphaFoldDB" id="A0A0M3TU20"/>
<evidence type="ECO:0000313" key="3">
    <source>
        <dbReference type="Proteomes" id="UP000058020"/>
    </source>
</evidence>
<feature type="transmembrane region" description="Helical" evidence="1">
    <location>
        <begin position="128"/>
        <end position="147"/>
    </location>
</feature>
<keyword evidence="1" id="KW-0472">Membrane</keyword>
<keyword evidence="1" id="KW-1133">Transmembrane helix</keyword>
<feature type="transmembrane region" description="Helical" evidence="1">
    <location>
        <begin position="177"/>
        <end position="196"/>
    </location>
</feature>
<feature type="transmembrane region" description="Helical" evidence="1">
    <location>
        <begin position="98"/>
        <end position="116"/>
    </location>
</feature>
<dbReference type="KEGG" id="tho:SP60_02275"/>
<reference evidence="2 3" key="1">
    <citation type="journal article" date="2015" name="Genome Announc.">
        <title>Genome Sequence of 'Candidatus Thioglobus autotrophica' Strain EF1, a Chemoautotroph from the SUP05 Clade of Marine Gammaproteobacteria.</title>
        <authorList>
            <person name="Shah V."/>
            <person name="Morris R.M."/>
        </authorList>
    </citation>
    <scope>NUCLEOTIDE SEQUENCE [LARGE SCALE GENOMIC DNA]</scope>
    <source>
        <strain evidence="2 3">EF1</strain>
    </source>
</reference>
<sequence>MNIDLSKSYVIGLIAFLWALTLGLSLQLIFLPYVFPDLHAGDGLLKGADWVWFNQIAVESAHKINETGWDKWELRLFGQAPAGIAAAIYALTGVSKPFMYLPLNAILFGIAVAELHRLISYIAKENKYTWVGVLPLLLFPSSLMIYGQLHKDIFSIVGVFLIFNTLLLAGDQKGWKVYLSFFLRTISGLFLIWIVRPYFMEVVSIAWMAGVSILVLWILWRRPTRYKRLLIIVTGMFFIHQWGVSLSSIQDYYAPPPKANHINSNSINSNSINSNSINSNSINSNSINSNSINSNSINSNSIALLEKLLVTYPARFDRVRQNFINGYPNAGSMIDANVRFYSVLDVLNYIPRAIQIGYLAPFPDMWIAQGVNPGSGIMRKISGIEMLVAYAAFIAGFIGLIIKYNNENIIIIAAVLLTGAVILLVQSIAIPNVGTLYRMRLAPWHVTIGLSLYFAFKAFILHRIKK</sequence>
<feature type="transmembrane region" description="Helical" evidence="1">
    <location>
        <begin position="9"/>
        <end position="35"/>
    </location>
</feature>
<dbReference type="OrthoDB" id="7055338at2"/>